<dbReference type="RefSeq" id="WP_238602018.1">
    <property type="nucleotide sequence ID" value="NZ_PYWH01000003.1"/>
</dbReference>
<sequence length="98" mass="11147">MIKQGLKLNIDIMLRIERRIRTEVYTSKVNGSVNGGYTVGDFKITEVIKNEVDNVKINLENPIPVAELNFESEGTIYSVNGYEKMNQNFVQQTGHIVE</sequence>
<protein>
    <submittedName>
        <fullName evidence="1">Uncharacterized protein</fullName>
    </submittedName>
</protein>
<dbReference type="Proteomes" id="UP001549363">
    <property type="component" value="Unassembled WGS sequence"/>
</dbReference>
<evidence type="ECO:0000313" key="2">
    <source>
        <dbReference type="Proteomes" id="UP001549363"/>
    </source>
</evidence>
<comment type="caution">
    <text evidence="1">The sequence shown here is derived from an EMBL/GenBank/DDBJ whole genome shotgun (WGS) entry which is preliminary data.</text>
</comment>
<reference evidence="1 2" key="1">
    <citation type="submission" date="2024-06" db="EMBL/GenBank/DDBJ databases">
        <title>Sorghum-associated microbial communities from plants grown in Nebraska, USA.</title>
        <authorList>
            <person name="Schachtman D."/>
        </authorList>
    </citation>
    <scope>NUCLEOTIDE SEQUENCE [LARGE SCALE GENOMIC DNA]</scope>
    <source>
        <strain evidence="1 2">736</strain>
    </source>
</reference>
<gene>
    <name evidence="1" type="ORF">ABIA69_001244</name>
</gene>
<name>A0ABV2PGN3_9BACI</name>
<accession>A0ABV2PGN3</accession>
<evidence type="ECO:0000313" key="1">
    <source>
        <dbReference type="EMBL" id="MET4560100.1"/>
    </source>
</evidence>
<keyword evidence="2" id="KW-1185">Reference proteome</keyword>
<proteinExistence type="predicted"/>
<dbReference type="EMBL" id="JBEPSB010000004">
    <property type="protein sequence ID" value="MET4560100.1"/>
    <property type="molecule type" value="Genomic_DNA"/>
</dbReference>
<organism evidence="1 2">
    <name type="scientific">Lysinibacillus parviboronicapiens</name>
    <dbReference type="NCBI Taxonomy" id="436516"/>
    <lineage>
        <taxon>Bacteria</taxon>
        <taxon>Bacillati</taxon>
        <taxon>Bacillota</taxon>
        <taxon>Bacilli</taxon>
        <taxon>Bacillales</taxon>
        <taxon>Bacillaceae</taxon>
        <taxon>Lysinibacillus</taxon>
    </lineage>
</organism>